<dbReference type="Gene3D" id="1.20.120.450">
    <property type="entry name" value="dinb family like domain"/>
    <property type="match status" value="1"/>
</dbReference>
<accession>A0A2X0Y1K3</accession>
<protein>
    <submittedName>
        <fullName evidence="2">DinB superfamily</fullName>
    </submittedName>
</protein>
<feature type="domain" description="DinB-like" evidence="1">
    <location>
        <begin position="13"/>
        <end position="172"/>
    </location>
</feature>
<name>A0A2X0Y1K3_9BACI</name>
<evidence type="ECO:0000313" key="3">
    <source>
        <dbReference type="Proteomes" id="UP000251431"/>
    </source>
</evidence>
<reference evidence="2 3" key="1">
    <citation type="submission" date="2018-06" db="EMBL/GenBank/DDBJ databases">
        <authorList>
            <consortium name="Pathogen Informatics"/>
            <person name="Doyle S."/>
        </authorList>
    </citation>
    <scope>NUCLEOTIDE SEQUENCE [LARGE SCALE GENOMIC DNA]</scope>
    <source>
        <strain evidence="2 3">NCTC7582</strain>
    </source>
</reference>
<sequence length="192" mass="22376">MESTNMSKHFLTLQAQRAHYLPAIHSLSQEELWRVTREGKWSIGEHFYHLYLILKMLHTATKYSLFLTPIAKMRRNKPFSTEIHDIYEEYQSKKGQGMRAPSILIPPKKIRFVLNSYDIEQLLINETLALQKLVQNIDEDVAGHIVFPDPIAHYPNLIQAIQLLAIHERHHFNRMEGLLGGKNLKGTIKEIK</sequence>
<evidence type="ECO:0000313" key="2">
    <source>
        <dbReference type="EMBL" id="SPT96420.1"/>
    </source>
</evidence>
<evidence type="ECO:0000259" key="1">
    <source>
        <dbReference type="Pfam" id="PF12867"/>
    </source>
</evidence>
<organism evidence="2 3">
    <name type="scientific">Lysinibacillus capsici</name>
    <dbReference type="NCBI Taxonomy" id="2115968"/>
    <lineage>
        <taxon>Bacteria</taxon>
        <taxon>Bacillati</taxon>
        <taxon>Bacillota</taxon>
        <taxon>Bacilli</taxon>
        <taxon>Bacillales</taxon>
        <taxon>Bacillaceae</taxon>
        <taxon>Lysinibacillus</taxon>
    </lineage>
</organism>
<dbReference type="EMBL" id="UAQE01000001">
    <property type="protein sequence ID" value="SPT96420.1"/>
    <property type="molecule type" value="Genomic_DNA"/>
</dbReference>
<dbReference type="RefSeq" id="WP_112116544.1">
    <property type="nucleotide sequence ID" value="NZ_UAQE01000001.1"/>
</dbReference>
<dbReference type="InterPro" id="IPR034660">
    <property type="entry name" value="DinB/YfiT-like"/>
</dbReference>
<dbReference type="Proteomes" id="UP000251431">
    <property type="component" value="Unassembled WGS sequence"/>
</dbReference>
<dbReference type="Pfam" id="PF12867">
    <property type="entry name" value="DinB_2"/>
    <property type="match status" value="1"/>
</dbReference>
<dbReference type="AlphaFoldDB" id="A0A2X0Y1K3"/>
<dbReference type="InterPro" id="IPR024775">
    <property type="entry name" value="DinB-like"/>
</dbReference>
<gene>
    <name evidence="2" type="ORF">NCTC7582_00509</name>
</gene>
<dbReference type="SUPFAM" id="SSF109854">
    <property type="entry name" value="DinB/YfiT-like putative metalloenzymes"/>
    <property type="match status" value="1"/>
</dbReference>
<proteinExistence type="predicted"/>